<keyword evidence="2" id="KW-1185">Reference proteome</keyword>
<gene>
    <name evidence="1" type="primary">AVEN_31235_1</name>
    <name evidence="1" type="ORF">NPIL_609141</name>
</gene>
<evidence type="ECO:0000313" key="1">
    <source>
        <dbReference type="EMBL" id="GFS68924.1"/>
    </source>
</evidence>
<sequence>MDAIGAHEKDIHDYFSFRLNGALSLIYGLKQSRSGISSISSSDVSIENNKTLSKRRIPVCILHNSAMKKDIRHSPEIVGDRCQRSKCRKLKCNALITVRCSSCKILL</sequence>
<organism evidence="1 2">
    <name type="scientific">Nephila pilipes</name>
    <name type="common">Giant wood spider</name>
    <name type="synonym">Nephila maculata</name>
    <dbReference type="NCBI Taxonomy" id="299642"/>
    <lineage>
        <taxon>Eukaryota</taxon>
        <taxon>Metazoa</taxon>
        <taxon>Ecdysozoa</taxon>
        <taxon>Arthropoda</taxon>
        <taxon>Chelicerata</taxon>
        <taxon>Arachnida</taxon>
        <taxon>Araneae</taxon>
        <taxon>Araneomorphae</taxon>
        <taxon>Entelegynae</taxon>
        <taxon>Araneoidea</taxon>
        <taxon>Nephilidae</taxon>
        <taxon>Nephila</taxon>
    </lineage>
</organism>
<dbReference type="EMBL" id="BMAW01049052">
    <property type="protein sequence ID" value="GFS68924.1"/>
    <property type="molecule type" value="Genomic_DNA"/>
</dbReference>
<dbReference type="AlphaFoldDB" id="A0A8X6MN36"/>
<reference evidence="1" key="1">
    <citation type="submission" date="2020-08" db="EMBL/GenBank/DDBJ databases">
        <title>Multicomponent nature underlies the extraordinary mechanical properties of spider dragline silk.</title>
        <authorList>
            <person name="Kono N."/>
            <person name="Nakamura H."/>
            <person name="Mori M."/>
            <person name="Yoshida Y."/>
            <person name="Ohtoshi R."/>
            <person name="Malay A.D."/>
            <person name="Moran D.A.P."/>
            <person name="Tomita M."/>
            <person name="Numata K."/>
            <person name="Arakawa K."/>
        </authorList>
    </citation>
    <scope>NUCLEOTIDE SEQUENCE</scope>
</reference>
<comment type="caution">
    <text evidence="1">The sequence shown here is derived from an EMBL/GenBank/DDBJ whole genome shotgun (WGS) entry which is preliminary data.</text>
</comment>
<protein>
    <submittedName>
        <fullName evidence="1">Uncharacterized protein</fullName>
    </submittedName>
</protein>
<evidence type="ECO:0000313" key="2">
    <source>
        <dbReference type="Proteomes" id="UP000887013"/>
    </source>
</evidence>
<dbReference type="OrthoDB" id="6433554at2759"/>
<dbReference type="Proteomes" id="UP000887013">
    <property type="component" value="Unassembled WGS sequence"/>
</dbReference>
<proteinExistence type="predicted"/>
<name>A0A8X6MN36_NEPPI</name>
<accession>A0A8X6MN36</accession>